<gene>
    <name evidence="2" type="primary">Nfu_g_1_018729</name>
</gene>
<reference evidence="2" key="1">
    <citation type="submission" date="2016-05" db="EMBL/GenBank/DDBJ databases">
        <authorList>
            <person name="Lavstsen T."/>
            <person name="Jespersen J.S."/>
        </authorList>
    </citation>
    <scope>NUCLEOTIDE SEQUENCE</scope>
    <source>
        <tissue evidence="2">Brain</tissue>
    </source>
</reference>
<protein>
    <submittedName>
        <fullName evidence="2">Uncharacterized protein</fullName>
    </submittedName>
</protein>
<name>A0A1A8UUI0_NOTFU</name>
<reference evidence="2" key="2">
    <citation type="submission" date="2016-06" db="EMBL/GenBank/DDBJ databases">
        <title>The genome of a short-lived fish provides insights into sex chromosome evolution and the genetic control of aging.</title>
        <authorList>
            <person name="Reichwald K."/>
            <person name="Felder M."/>
            <person name="Petzold A."/>
            <person name="Koch P."/>
            <person name="Groth M."/>
            <person name="Platzer M."/>
        </authorList>
    </citation>
    <scope>NUCLEOTIDE SEQUENCE</scope>
    <source>
        <tissue evidence="2">Brain</tissue>
    </source>
</reference>
<accession>A0A1A8UUI0</accession>
<proteinExistence type="predicted"/>
<dbReference type="AlphaFoldDB" id="A0A1A8UUI0"/>
<dbReference type="EMBL" id="HADY01010700">
    <property type="protein sequence ID" value="SBP49185.1"/>
    <property type="molecule type" value="Transcribed_RNA"/>
</dbReference>
<feature type="region of interest" description="Disordered" evidence="1">
    <location>
        <begin position="17"/>
        <end position="43"/>
    </location>
</feature>
<evidence type="ECO:0000313" key="2">
    <source>
        <dbReference type="EMBL" id="SBS51730.1"/>
    </source>
</evidence>
<dbReference type="EMBL" id="HAEJ01011273">
    <property type="protein sequence ID" value="SBS51730.1"/>
    <property type="molecule type" value="Transcribed_RNA"/>
</dbReference>
<sequence length="85" mass="8992">MRKAKKSFLYWKQTSACNAGRKGTHSSSSSSSSSPDIIGNGPAPCLGASLRPVVWLASRESEEGSSQVIEPAQPSLPPRVLSSDF</sequence>
<evidence type="ECO:0000256" key="1">
    <source>
        <dbReference type="SAM" id="MobiDB-lite"/>
    </source>
</evidence>
<organism evidence="2">
    <name type="scientific">Nothobranchius furzeri</name>
    <name type="common">Turquoise killifish</name>
    <dbReference type="NCBI Taxonomy" id="105023"/>
    <lineage>
        <taxon>Eukaryota</taxon>
        <taxon>Metazoa</taxon>
        <taxon>Chordata</taxon>
        <taxon>Craniata</taxon>
        <taxon>Vertebrata</taxon>
        <taxon>Euteleostomi</taxon>
        <taxon>Actinopterygii</taxon>
        <taxon>Neopterygii</taxon>
        <taxon>Teleostei</taxon>
        <taxon>Neoteleostei</taxon>
        <taxon>Acanthomorphata</taxon>
        <taxon>Ovalentaria</taxon>
        <taxon>Atherinomorphae</taxon>
        <taxon>Cyprinodontiformes</taxon>
        <taxon>Nothobranchiidae</taxon>
        <taxon>Nothobranchius</taxon>
    </lineage>
</organism>
<feature type="region of interest" description="Disordered" evidence="1">
    <location>
        <begin position="61"/>
        <end position="85"/>
    </location>
</feature>